<dbReference type="OrthoDB" id="7888869at2"/>
<evidence type="ECO:0000256" key="1">
    <source>
        <dbReference type="SAM" id="SignalP"/>
    </source>
</evidence>
<dbReference type="GO" id="GO:0015833">
    <property type="term" value="P:peptide transport"/>
    <property type="evidence" value="ECO:0007669"/>
    <property type="project" value="TreeGrafter"/>
</dbReference>
<dbReference type="Proteomes" id="UP000093985">
    <property type="component" value="Unassembled WGS sequence"/>
</dbReference>
<protein>
    <recommendedName>
        <fullName evidence="2">Solute-binding protein family 5 domain-containing protein</fullName>
    </recommendedName>
</protein>
<dbReference type="Pfam" id="PF00496">
    <property type="entry name" value="SBP_bac_5"/>
    <property type="match status" value="1"/>
</dbReference>
<dbReference type="InterPro" id="IPR039424">
    <property type="entry name" value="SBP_5"/>
</dbReference>
<reference evidence="4" key="1">
    <citation type="submission" date="2016-06" db="EMBL/GenBank/DDBJ databases">
        <authorList>
            <person name="Sutton G."/>
            <person name="Brinkac L."/>
            <person name="Sanka R."/>
            <person name="Adams M."/>
            <person name="Lau E."/>
            <person name="Mehaffy C."/>
            <person name="Tameris M."/>
            <person name="Hatherill M."/>
            <person name="Hanekom W."/>
            <person name="Mahomed H."/>
            <person name="Mcshane H."/>
        </authorList>
    </citation>
    <scope>NUCLEOTIDE SEQUENCE [LARGE SCALE GENOMIC DNA]</scope>
    <source>
        <strain evidence="4">852014-51077_SCH5608930-a</strain>
    </source>
</reference>
<sequence>MVARCRPAAAWVVALATAVGAWSASACTSGTVDQIDYAVDGGLNTYNTTSVAGAASAAPQAFSRSLTGFGYHGPDGQIVTDHDFGSISVVGRSPLVLDYQIAEAAVYSDGHSIACDDLVLAWAAQSGRFGGFDAASRAGYLDIEHIDCEPGAKKARVSFFPDRNIVDYEELFAATSMMPSHILSAKLGLNVAEAALGRLGPVEEVMPKIAEAWNTTWHLDHNADLRNFPSSGPYKIDTVLDGGAVVLVANDLWWGAKPVTRRITVWPQGADIADRVNKRVVEVVDVATGSAGSLITPDDYQSSDTPSGGIEQLIFAPSGPLSETPARRAVALCTPRDVIARDAGVPMVNSRLNTAMDDAFDQAENVPEAEQFVHADAGAARDTLGGKPLTVRIGYRGPNTRLAAVVGAISGSCAPAGITVTELASDSIGPQALRDGQIDVLLASTGGSTGSGSTGSSAMDAYELFSGNGNNLSGYHNDQIDGIISALAVTADPAELVRLLAESAPVLWADMPTLPLYRQQRTLLSSKKTYGVAANPTRWGAGWNMDRWALQQ</sequence>
<evidence type="ECO:0000313" key="3">
    <source>
        <dbReference type="EMBL" id="OBG09776.1"/>
    </source>
</evidence>
<feature type="domain" description="Solute-binding protein family 5" evidence="2">
    <location>
        <begin position="208"/>
        <end position="457"/>
    </location>
</feature>
<comment type="caution">
    <text evidence="3">The sequence shown here is derived from an EMBL/GenBank/DDBJ whole genome shotgun (WGS) entry which is preliminary data.</text>
</comment>
<dbReference type="PANTHER" id="PTHR30290:SF65">
    <property type="entry name" value="MONOACYL PHOSPHATIDYLINOSITOL TETRAMANNOSIDE-BINDING PROTEIN LPQW-RELATED"/>
    <property type="match status" value="1"/>
</dbReference>
<dbReference type="EMBL" id="LZIN01000014">
    <property type="protein sequence ID" value="OBG09776.1"/>
    <property type="molecule type" value="Genomic_DNA"/>
</dbReference>
<dbReference type="InterPro" id="IPR000914">
    <property type="entry name" value="SBP_5_dom"/>
</dbReference>
<dbReference type="Gene3D" id="3.10.105.10">
    <property type="entry name" value="Dipeptide-binding Protein, Domain 3"/>
    <property type="match status" value="1"/>
</dbReference>
<evidence type="ECO:0000313" key="4">
    <source>
        <dbReference type="Proteomes" id="UP000093985"/>
    </source>
</evidence>
<feature type="signal peptide" evidence="1">
    <location>
        <begin position="1"/>
        <end position="26"/>
    </location>
</feature>
<proteinExistence type="predicted"/>
<feature type="chain" id="PRO_5009825505" description="Solute-binding protein family 5 domain-containing protein" evidence="1">
    <location>
        <begin position="27"/>
        <end position="552"/>
    </location>
</feature>
<organism evidence="3 4">
    <name type="scientific">Mycolicibacter sinensis (strain JDM601)</name>
    <name type="common">Mycobacterium sinense</name>
    <dbReference type="NCBI Taxonomy" id="875328"/>
    <lineage>
        <taxon>Bacteria</taxon>
        <taxon>Bacillati</taxon>
        <taxon>Actinomycetota</taxon>
        <taxon>Actinomycetes</taxon>
        <taxon>Mycobacteriales</taxon>
        <taxon>Mycobacteriaceae</taxon>
        <taxon>Mycolicibacter</taxon>
    </lineage>
</organism>
<name>A0A1A2ES14_MYCSD</name>
<gene>
    <name evidence="3" type="ORF">A5771_21255</name>
</gene>
<accession>A0A1A2ES14</accession>
<dbReference type="SUPFAM" id="SSF53850">
    <property type="entry name" value="Periplasmic binding protein-like II"/>
    <property type="match status" value="1"/>
</dbReference>
<dbReference type="GO" id="GO:1904680">
    <property type="term" value="F:peptide transmembrane transporter activity"/>
    <property type="evidence" value="ECO:0007669"/>
    <property type="project" value="TreeGrafter"/>
</dbReference>
<dbReference type="Gene3D" id="3.40.190.10">
    <property type="entry name" value="Periplasmic binding protein-like II"/>
    <property type="match status" value="1"/>
</dbReference>
<dbReference type="RefSeq" id="WP_064853584.1">
    <property type="nucleotide sequence ID" value="NZ_LZIM01000015.1"/>
</dbReference>
<dbReference type="PANTHER" id="PTHR30290">
    <property type="entry name" value="PERIPLASMIC BINDING COMPONENT OF ABC TRANSPORTER"/>
    <property type="match status" value="1"/>
</dbReference>
<dbReference type="AlphaFoldDB" id="A0A1A2ES14"/>
<dbReference type="PROSITE" id="PS51257">
    <property type="entry name" value="PROKAR_LIPOPROTEIN"/>
    <property type="match status" value="1"/>
</dbReference>
<dbReference type="Gene3D" id="3.90.76.10">
    <property type="entry name" value="Dipeptide-binding Protein, Domain 1"/>
    <property type="match status" value="1"/>
</dbReference>
<evidence type="ECO:0000259" key="2">
    <source>
        <dbReference type="Pfam" id="PF00496"/>
    </source>
</evidence>
<keyword evidence="1" id="KW-0732">Signal</keyword>